<proteinExistence type="predicted"/>
<feature type="compositionally biased region" description="Acidic residues" evidence="1">
    <location>
        <begin position="67"/>
        <end position="78"/>
    </location>
</feature>
<comment type="caution">
    <text evidence="2">The sequence shown here is derived from an EMBL/GenBank/DDBJ whole genome shotgun (WGS) entry which is preliminary data.</text>
</comment>
<feature type="region of interest" description="Disordered" evidence="1">
    <location>
        <begin position="1"/>
        <end position="190"/>
    </location>
</feature>
<protein>
    <submittedName>
        <fullName evidence="2">Uncharacterized protein</fullName>
    </submittedName>
</protein>
<feature type="compositionally biased region" description="Polar residues" evidence="1">
    <location>
        <begin position="1"/>
        <end position="16"/>
    </location>
</feature>
<keyword evidence="3" id="KW-1185">Reference proteome</keyword>
<feature type="compositionally biased region" description="Basic residues" evidence="1">
    <location>
        <begin position="181"/>
        <end position="190"/>
    </location>
</feature>
<accession>A0ABN9QZY2</accession>
<evidence type="ECO:0000256" key="1">
    <source>
        <dbReference type="SAM" id="MobiDB-lite"/>
    </source>
</evidence>
<name>A0ABN9QZY2_9DINO</name>
<evidence type="ECO:0000313" key="2">
    <source>
        <dbReference type="EMBL" id="CAK0810736.1"/>
    </source>
</evidence>
<dbReference type="Proteomes" id="UP001189429">
    <property type="component" value="Unassembled WGS sequence"/>
</dbReference>
<feature type="non-terminal residue" evidence="2">
    <location>
        <position position="1"/>
    </location>
</feature>
<dbReference type="EMBL" id="CAUYUJ010004732">
    <property type="protein sequence ID" value="CAK0810736.1"/>
    <property type="molecule type" value="Genomic_DNA"/>
</dbReference>
<reference evidence="2" key="1">
    <citation type="submission" date="2023-10" db="EMBL/GenBank/DDBJ databases">
        <authorList>
            <person name="Chen Y."/>
            <person name="Shah S."/>
            <person name="Dougan E. K."/>
            <person name="Thang M."/>
            <person name="Chan C."/>
        </authorList>
    </citation>
    <scope>NUCLEOTIDE SEQUENCE [LARGE SCALE GENOMIC DNA]</scope>
</reference>
<evidence type="ECO:0000313" key="3">
    <source>
        <dbReference type="Proteomes" id="UP001189429"/>
    </source>
</evidence>
<gene>
    <name evidence="2" type="ORF">PCOR1329_LOCUS15598</name>
</gene>
<organism evidence="2 3">
    <name type="scientific">Prorocentrum cordatum</name>
    <dbReference type="NCBI Taxonomy" id="2364126"/>
    <lineage>
        <taxon>Eukaryota</taxon>
        <taxon>Sar</taxon>
        <taxon>Alveolata</taxon>
        <taxon>Dinophyceae</taxon>
        <taxon>Prorocentrales</taxon>
        <taxon>Prorocentraceae</taxon>
        <taxon>Prorocentrum</taxon>
    </lineage>
</organism>
<sequence length="256" mass="28162">PDFGPGQNQNLTSQELHPNLWAPCAPGERGLSPTPRGAEGWPPRAGSASRHASPAGGVWTEQHLQEGEGEEEEEEEEEGPRWRKKTAPRGSPCGPSSAFGKHPRPGSRGAGSDRRTDGGEEEMERARQVGAHCVKAALPVEGSIEAAQRQRHASRGAQGRTHTQIHRHISKESIASAPRLGPRRPQRSLRRRARLLGRAQWRRGRESASRWRALCRAARGERTDHKKKCAVAACNPPSRLVFSMRGPQKSRPTWDA</sequence>